<dbReference type="AlphaFoldDB" id="A0A4V6I6F9"/>
<comment type="caution">
    <text evidence="2">The sequence shown here is derived from an EMBL/GenBank/DDBJ whole genome shotgun (WGS) entry which is preliminary data.</text>
</comment>
<dbReference type="InterPro" id="IPR012106">
    <property type="entry name" value="Phage_Mu_Gp1"/>
</dbReference>
<sequence>MKKEFFICELSATETNENLVELKVAVVGKWSGHHAGNFEITEQSLKEIKTNFDNRLDDCVIDYEHNSLNGLENPAAGWIKSLDIRENALFAKVSWNKKAKDFIKNGEYKYLSPTFQMHYKDPRSGSDCGVFLHSVALTNTPFLDSLGEVKANSNLLDHKGETMEKLEALEAENKALKEQLKEVQETLAKTNEKMACSVVDSALVACKITEGQKEWALNYAKSDLQGFKSFLDATQPLSQPQNNLFANSNAKNTTTTEIDVVKLTLES</sequence>
<evidence type="ECO:0008006" key="4">
    <source>
        <dbReference type="Google" id="ProtNLM"/>
    </source>
</evidence>
<proteinExistence type="predicted"/>
<accession>A0A4V6I6F9</accession>
<reference evidence="2 3" key="1">
    <citation type="journal article" date="2014" name="Genome Announc.">
        <title>Draft genome sequences of eight enterohepatic helicobacter species isolated from both laboratory and wild rodents.</title>
        <authorList>
            <person name="Sheh A."/>
            <person name="Shen Z."/>
            <person name="Fox J.G."/>
        </authorList>
    </citation>
    <scope>NUCLEOTIDE SEQUENCE [LARGE SCALE GENOMIC DNA]</scope>
    <source>
        <strain evidence="2 3">MIT-03-7007</strain>
    </source>
</reference>
<evidence type="ECO:0000256" key="1">
    <source>
        <dbReference type="SAM" id="Coils"/>
    </source>
</evidence>
<protein>
    <recommendedName>
        <fullName evidence="4">Mu-like prophage I protein</fullName>
    </recommendedName>
</protein>
<dbReference type="EMBL" id="JRPC02000024">
    <property type="protein sequence ID" value="TLE14473.1"/>
    <property type="molecule type" value="Genomic_DNA"/>
</dbReference>
<dbReference type="Pfam" id="PF10123">
    <property type="entry name" value="Mu-like_Pro"/>
    <property type="match status" value="2"/>
</dbReference>
<dbReference type="Proteomes" id="UP000029920">
    <property type="component" value="Unassembled WGS sequence"/>
</dbReference>
<organism evidence="2 3">
    <name type="scientific">Helicobacter apodemus</name>
    <dbReference type="NCBI Taxonomy" id="135569"/>
    <lineage>
        <taxon>Bacteria</taxon>
        <taxon>Pseudomonadati</taxon>
        <taxon>Campylobacterota</taxon>
        <taxon>Epsilonproteobacteria</taxon>
        <taxon>Campylobacterales</taxon>
        <taxon>Helicobacteraceae</taxon>
        <taxon>Helicobacter</taxon>
    </lineage>
</organism>
<feature type="coiled-coil region" evidence="1">
    <location>
        <begin position="152"/>
        <end position="193"/>
    </location>
</feature>
<name>A0A4V6I6F9_9HELI</name>
<dbReference type="RefSeq" id="WP_034553535.1">
    <property type="nucleotide sequence ID" value="NZ_JRPC02000024.1"/>
</dbReference>
<gene>
    <name evidence="2" type="ORF">LS72_008710</name>
</gene>
<evidence type="ECO:0000313" key="2">
    <source>
        <dbReference type="EMBL" id="TLE14473.1"/>
    </source>
</evidence>
<keyword evidence="3" id="KW-1185">Reference proteome</keyword>
<keyword evidence="1" id="KW-0175">Coiled coil</keyword>
<evidence type="ECO:0000313" key="3">
    <source>
        <dbReference type="Proteomes" id="UP000029920"/>
    </source>
</evidence>